<evidence type="ECO:0000313" key="3">
    <source>
        <dbReference type="Proteomes" id="UP000601435"/>
    </source>
</evidence>
<feature type="compositionally biased region" description="Acidic residues" evidence="1">
    <location>
        <begin position="172"/>
        <end position="184"/>
    </location>
</feature>
<dbReference type="Proteomes" id="UP000601435">
    <property type="component" value="Unassembled WGS sequence"/>
</dbReference>
<evidence type="ECO:0000256" key="1">
    <source>
        <dbReference type="SAM" id="MobiDB-lite"/>
    </source>
</evidence>
<dbReference type="EMBL" id="CAJNJA010012770">
    <property type="protein sequence ID" value="CAE7304557.1"/>
    <property type="molecule type" value="Genomic_DNA"/>
</dbReference>
<dbReference type="OrthoDB" id="426841at2759"/>
<sequence length="266" mass="29396">MAAAGSGFDARDFTWVAQLPAVWDGVRAYRERSLNGMNLLRGIVLQAYGPDPVVVGNLECCKVNSDILATILKIMGDVGCIFVPRVFLLQGACLEFHCNAGYPEALSLGGAAYSDGWGLKRMLGFLKRKWMRDQKPRDRTIRKLVAEFDRAFKKLGQAVGDRIARALRARGEDDDDDEDPQAEVDSDRPRAAENPDSKEMVPGNASVSVELPEEMAPTSAVPEQAPVNPEVMPHEEAAPLLPRQPTREDLEKELRIAELKLEAKRL</sequence>
<evidence type="ECO:0000313" key="2">
    <source>
        <dbReference type="EMBL" id="CAE7304557.1"/>
    </source>
</evidence>
<feature type="compositionally biased region" description="Basic and acidic residues" evidence="1">
    <location>
        <begin position="185"/>
        <end position="199"/>
    </location>
</feature>
<keyword evidence="3" id="KW-1185">Reference proteome</keyword>
<name>A0A812NFL6_9DINO</name>
<comment type="caution">
    <text evidence="2">The sequence shown here is derived from an EMBL/GenBank/DDBJ whole genome shotgun (WGS) entry which is preliminary data.</text>
</comment>
<accession>A0A812NFL6</accession>
<gene>
    <name evidence="2" type="ORF">SNEC2469_LOCUS7538</name>
</gene>
<organism evidence="2 3">
    <name type="scientific">Symbiodinium necroappetens</name>
    <dbReference type="NCBI Taxonomy" id="1628268"/>
    <lineage>
        <taxon>Eukaryota</taxon>
        <taxon>Sar</taxon>
        <taxon>Alveolata</taxon>
        <taxon>Dinophyceae</taxon>
        <taxon>Suessiales</taxon>
        <taxon>Symbiodiniaceae</taxon>
        <taxon>Symbiodinium</taxon>
    </lineage>
</organism>
<protein>
    <submittedName>
        <fullName evidence="2">Uncharacterized protein</fullName>
    </submittedName>
</protein>
<dbReference type="AlphaFoldDB" id="A0A812NFL6"/>
<feature type="region of interest" description="Disordered" evidence="1">
    <location>
        <begin position="168"/>
        <end position="249"/>
    </location>
</feature>
<reference evidence="2" key="1">
    <citation type="submission" date="2021-02" db="EMBL/GenBank/DDBJ databases">
        <authorList>
            <person name="Dougan E. K."/>
            <person name="Rhodes N."/>
            <person name="Thang M."/>
            <person name="Chan C."/>
        </authorList>
    </citation>
    <scope>NUCLEOTIDE SEQUENCE</scope>
</reference>
<proteinExistence type="predicted"/>